<dbReference type="AlphaFoldDB" id="A0A699ZKL5"/>
<proteinExistence type="predicted"/>
<reference evidence="1 2" key="1">
    <citation type="submission" date="2020-02" db="EMBL/GenBank/DDBJ databases">
        <title>Draft genome sequence of Haematococcus lacustris strain NIES-144.</title>
        <authorList>
            <person name="Morimoto D."/>
            <person name="Nakagawa S."/>
            <person name="Yoshida T."/>
            <person name="Sawayama S."/>
        </authorList>
    </citation>
    <scope>NUCLEOTIDE SEQUENCE [LARGE SCALE GENOMIC DNA]</scope>
    <source>
        <strain evidence="1 2">NIES-144</strain>
    </source>
</reference>
<comment type="caution">
    <text evidence="1">The sequence shown here is derived from an EMBL/GenBank/DDBJ whole genome shotgun (WGS) entry which is preliminary data.</text>
</comment>
<keyword evidence="2" id="KW-1185">Reference proteome</keyword>
<name>A0A699ZKL5_HAELA</name>
<sequence>MKDSPGVSQDPAWLAGCMQACCMVDLAGQTFTSATDLRRGLEAAASMNSTGGAGAQLFEFDHVM</sequence>
<evidence type="ECO:0000313" key="2">
    <source>
        <dbReference type="Proteomes" id="UP000485058"/>
    </source>
</evidence>
<protein>
    <submittedName>
        <fullName evidence="1">Uncharacterized protein</fullName>
    </submittedName>
</protein>
<evidence type="ECO:0000313" key="1">
    <source>
        <dbReference type="EMBL" id="GFH20149.1"/>
    </source>
</evidence>
<feature type="non-terminal residue" evidence="1">
    <location>
        <position position="64"/>
    </location>
</feature>
<gene>
    <name evidence="1" type="ORF">HaLaN_17227</name>
</gene>
<feature type="non-terminal residue" evidence="1">
    <location>
        <position position="1"/>
    </location>
</feature>
<accession>A0A699ZKL5</accession>
<dbReference type="Proteomes" id="UP000485058">
    <property type="component" value="Unassembled WGS sequence"/>
</dbReference>
<dbReference type="EMBL" id="BLLF01001583">
    <property type="protein sequence ID" value="GFH20149.1"/>
    <property type="molecule type" value="Genomic_DNA"/>
</dbReference>
<organism evidence="1 2">
    <name type="scientific">Haematococcus lacustris</name>
    <name type="common">Green alga</name>
    <name type="synonym">Haematococcus pluvialis</name>
    <dbReference type="NCBI Taxonomy" id="44745"/>
    <lineage>
        <taxon>Eukaryota</taxon>
        <taxon>Viridiplantae</taxon>
        <taxon>Chlorophyta</taxon>
        <taxon>core chlorophytes</taxon>
        <taxon>Chlorophyceae</taxon>
        <taxon>CS clade</taxon>
        <taxon>Chlamydomonadales</taxon>
        <taxon>Haematococcaceae</taxon>
        <taxon>Haematococcus</taxon>
    </lineage>
</organism>